<protein>
    <submittedName>
        <fullName evidence="1">Uncharacterized protein</fullName>
    </submittedName>
</protein>
<sequence>MDTPDLSQVPAAPPPPGVMPNFSDPPSQQVPMIVVSTVILTLTVIFVAIRVYTGLRILRRFGIEECLTLLATVFSAAYIAVVLHLSHESRHLWDVPLIWFTEDYWKIRYAGNTLQAAVIASGIGFYFRYKLTYTPDINWNEGAYICTVCMPACASLFRSQRGKSGFLTPIRSFLGHYVHKLSTGGGTQGRSKTSYSGDASITGQELHNSSMRRDYIHLQDASQYGAKSVAYYSNDHPDVPLRLNNHHGITKTVALDVV</sequence>
<name>A0ACC2JXX6_9PEZI</name>
<dbReference type="Proteomes" id="UP001153332">
    <property type="component" value="Unassembled WGS sequence"/>
</dbReference>
<organism evidence="1 2">
    <name type="scientific">Lasiodiplodia mahajangana</name>
    <dbReference type="NCBI Taxonomy" id="1108764"/>
    <lineage>
        <taxon>Eukaryota</taxon>
        <taxon>Fungi</taxon>
        <taxon>Dikarya</taxon>
        <taxon>Ascomycota</taxon>
        <taxon>Pezizomycotina</taxon>
        <taxon>Dothideomycetes</taxon>
        <taxon>Dothideomycetes incertae sedis</taxon>
        <taxon>Botryosphaeriales</taxon>
        <taxon>Botryosphaeriaceae</taxon>
        <taxon>Lasiodiplodia</taxon>
    </lineage>
</organism>
<accession>A0ACC2JXX6</accession>
<comment type="caution">
    <text evidence="1">The sequence shown here is derived from an EMBL/GenBank/DDBJ whole genome shotgun (WGS) entry which is preliminary data.</text>
</comment>
<keyword evidence="2" id="KW-1185">Reference proteome</keyword>
<gene>
    <name evidence="1" type="ORF">O1611_g1459</name>
</gene>
<evidence type="ECO:0000313" key="2">
    <source>
        <dbReference type="Proteomes" id="UP001153332"/>
    </source>
</evidence>
<evidence type="ECO:0000313" key="1">
    <source>
        <dbReference type="EMBL" id="KAJ8132163.1"/>
    </source>
</evidence>
<dbReference type="EMBL" id="JAPUUL010000170">
    <property type="protein sequence ID" value="KAJ8132163.1"/>
    <property type="molecule type" value="Genomic_DNA"/>
</dbReference>
<reference evidence="1" key="1">
    <citation type="submission" date="2022-12" db="EMBL/GenBank/DDBJ databases">
        <title>Genome Sequence of Lasiodiplodia mahajangana.</title>
        <authorList>
            <person name="Buettner E."/>
        </authorList>
    </citation>
    <scope>NUCLEOTIDE SEQUENCE</scope>
    <source>
        <strain evidence="1">VT137</strain>
    </source>
</reference>
<proteinExistence type="predicted"/>